<sequence>MAVAWNRRCASAPIAFMNPNLYLLADFEGARGGAAPDLRQTAERMIPDQVLFGSSFPLGPVEQSIANIRDWHLDPDGERKVLRHRRQAARPVTATDTTRERNRMCDSAPSYVWSEDHQARPDSLLIRSGSRVAPLSAERANAAYALSAWLTLRSRCAT</sequence>
<dbReference type="Proteomes" id="UP000482084">
    <property type="component" value="Unassembled WGS sequence"/>
</dbReference>
<accession>A0A6L4X0Y5</accession>
<dbReference type="SUPFAM" id="SSF51556">
    <property type="entry name" value="Metallo-dependent hydrolases"/>
    <property type="match status" value="1"/>
</dbReference>
<evidence type="ECO:0000313" key="1">
    <source>
        <dbReference type="EMBL" id="KAB8288147.1"/>
    </source>
</evidence>
<organism evidence="1 2">
    <name type="scientific">Bifidobacterium ramosum</name>
    <dbReference type="NCBI Taxonomy" id="1798158"/>
    <lineage>
        <taxon>Bacteria</taxon>
        <taxon>Bacillati</taxon>
        <taxon>Actinomycetota</taxon>
        <taxon>Actinomycetes</taxon>
        <taxon>Bifidobacteriales</taxon>
        <taxon>Bifidobacteriaceae</taxon>
        <taxon>Bifidobacterium</taxon>
    </lineage>
</organism>
<proteinExistence type="predicted"/>
<protein>
    <submittedName>
        <fullName evidence="1">Uncharacterized protein</fullName>
    </submittedName>
</protein>
<reference evidence="1 2" key="1">
    <citation type="submission" date="2019-10" db="EMBL/GenBank/DDBJ databases">
        <title>Characterization of the phylogenetic diversity of two novel species belonging to the genus Bifidobacterium: Bifidobacterium cebidarum sp. nov. and Bifidobacterium leontopitheci sp. nov.</title>
        <authorList>
            <person name="Lugli G.A."/>
            <person name="Duranti S."/>
            <person name="Milani C."/>
            <person name="Turroni F."/>
            <person name="Ventura M."/>
        </authorList>
    </citation>
    <scope>NUCLEOTIDE SEQUENCE [LARGE SCALE GENOMIC DNA]</scope>
    <source>
        <strain evidence="1 2">DSM 100688</strain>
    </source>
</reference>
<name>A0A6L4X0Y5_9BIFI</name>
<comment type="caution">
    <text evidence="1">The sequence shown here is derived from an EMBL/GenBank/DDBJ whole genome shotgun (WGS) entry which is preliminary data.</text>
</comment>
<dbReference type="AlphaFoldDB" id="A0A6L4X0Y5"/>
<dbReference type="Gene3D" id="3.20.20.140">
    <property type="entry name" value="Metal-dependent hydrolases"/>
    <property type="match status" value="1"/>
</dbReference>
<dbReference type="InterPro" id="IPR032466">
    <property type="entry name" value="Metal_Hydrolase"/>
</dbReference>
<evidence type="ECO:0000313" key="2">
    <source>
        <dbReference type="Proteomes" id="UP000482084"/>
    </source>
</evidence>
<gene>
    <name evidence="1" type="ORF">DSM100688_1022</name>
</gene>
<dbReference type="EMBL" id="WBSM01000004">
    <property type="protein sequence ID" value="KAB8288147.1"/>
    <property type="molecule type" value="Genomic_DNA"/>
</dbReference>
<keyword evidence="2" id="KW-1185">Reference proteome</keyword>